<protein>
    <submittedName>
        <fullName evidence="1">Uncharacterized protein</fullName>
    </submittedName>
</protein>
<proteinExistence type="predicted"/>
<name>A0ABX7BC99_9PROT</name>
<evidence type="ECO:0000313" key="2">
    <source>
        <dbReference type="Proteomes" id="UP000595197"/>
    </source>
</evidence>
<organism evidence="1 2">
    <name type="scientific">Skermanella cutis</name>
    <dbReference type="NCBI Taxonomy" id="2775420"/>
    <lineage>
        <taxon>Bacteria</taxon>
        <taxon>Pseudomonadati</taxon>
        <taxon>Pseudomonadota</taxon>
        <taxon>Alphaproteobacteria</taxon>
        <taxon>Rhodospirillales</taxon>
        <taxon>Azospirillaceae</taxon>
        <taxon>Skermanella</taxon>
    </lineage>
</organism>
<sequence length="91" mass="9975">MSVDSTIVTSSVAIPAFVSVMFSPDKVAAYSCARMWSQKDDANPVTIELTSTTITLNLVRGVPLFGAWKAMEPDGVWTHWNTGYFRVCATK</sequence>
<gene>
    <name evidence="1" type="ORF">IGS68_06760</name>
</gene>
<dbReference type="RefSeq" id="WP_201078335.1">
    <property type="nucleotide sequence ID" value="NZ_CP067420.1"/>
</dbReference>
<dbReference type="EMBL" id="CP067420">
    <property type="protein sequence ID" value="QQP90918.1"/>
    <property type="molecule type" value="Genomic_DNA"/>
</dbReference>
<accession>A0ABX7BC99</accession>
<evidence type="ECO:0000313" key="1">
    <source>
        <dbReference type="EMBL" id="QQP90918.1"/>
    </source>
</evidence>
<reference evidence="1" key="1">
    <citation type="submission" date="2021-02" db="EMBL/GenBank/DDBJ databases">
        <title>Skermanella TT6 skin isolate.</title>
        <authorList>
            <person name="Lee K."/>
            <person name="Ganzorig M."/>
        </authorList>
    </citation>
    <scope>NUCLEOTIDE SEQUENCE</scope>
    <source>
        <strain evidence="1">TT6</strain>
    </source>
</reference>
<keyword evidence="2" id="KW-1185">Reference proteome</keyword>
<dbReference type="Proteomes" id="UP000595197">
    <property type="component" value="Chromosome"/>
</dbReference>